<feature type="non-terminal residue" evidence="2">
    <location>
        <position position="77"/>
    </location>
</feature>
<evidence type="ECO:0000313" key="3">
    <source>
        <dbReference type="Proteomes" id="UP001244490"/>
    </source>
</evidence>
<sequence>NARVGFALLMLWALTTPATAPDWAAASLLALLPLAAVALNRRQLREQEAWRGAIDAQGLAMAEWQLPAGPHHASARW</sequence>
<dbReference type="EMBL" id="JAUUIA010001489">
    <property type="protein sequence ID" value="MDP0971970.1"/>
    <property type="molecule type" value="Genomic_DNA"/>
</dbReference>
<evidence type="ECO:0000313" key="2">
    <source>
        <dbReference type="EMBL" id="MDP0971970.1"/>
    </source>
</evidence>
<feature type="non-terminal residue" evidence="2">
    <location>
        <position position="1"/>
    </location>
</feature>
<dbReference type="Proteomes" id="UP001244490">
    <property type="component" value="Unassembled WGS sequence"/>
</dbReference>
<feature type="signal peptide" evidence="1">
    <location>
        <begin position="1"/>
        <end position="20"/>
    </location>
</feature>
<organism evidence="2 3">
    <name type="scientific">Klebsiella pneumoniae</name>
    <dbReference type="NCBI Taxonomy" id="573"/>
    <lineage>
        <taxon>Bacteria</taxon>
        <taxon>Pseudomonadati</taxon>
        <taxon>Pseudomonadota</taxon>
        <taxon>Gammaproteobacteria</taxon>
        <taxon>Enterobacterales</taxon>
        <taxon>Enterobacteriaceae</taxon>
        <taxon>Klebsiella/Raoultella group</taxon>
        <taxon>Klebsiella</taxon>
        <taxon>Klebsiella pneumoniae complex</taxon>
    </lineage>
</organism>
<dbReference type="RefSeq" id="WP_305202910.1">
    <property type="nucleotide sequence ID" value="NZ_JAUUIA010001489.1"/>
</dbReference>
<keyword evidence="1" id="KW-0732">Signal</keyword>
<accession>A0AAW8ANK3</accession>
<feature type="chain" id="PRO_5043779146" evidence="1">
    <location>
        <begin position="21"/>
        <end position="77"/>
    </location>
</feature>
<reference evidence="2" key="1">
    <citation type="submission" date="2023-07" db="EMBL/GenBank/DDBJ databases">
        <authorList>
            <person name="Peng Z."/>
        </authorList>
    </citation>
    <scope>NUCLEOTIDE SEQUENCE</scope>
    <source>
        <strain evidence="2">KP219</strain>
    </source>
</reference>
<proteinExistence type="predicted"/>
<evidence type="ECO:0000256" key="1">
    <source>
        <dbReference type="SAM" id="SignalP"/>
    </source>
</evidence>
<comment type="caution">
    <text evidence="2">The sequence shown here is derived from an EMBL/GenBank/DDBJ whole genome shotgun (WGS) entry which is preliminary data.</text>
</comment>
<dbReference type="AlphaFoldDB" id="A0AAW8ANK3"/>
<gene>
    <name evidence="2" type="ORF">Q6294_34115</name>
</gene>
<name>A0AAW8ANK3_KLEPN</name>
<protein>
    <submittedName>
        <fullName evidence="2">Uncharacterized protein</fullName>
    </submittedName>
</protein>